<name>A0A5S9QE93_9GAMM</name>
<proteinExistence type="predicted"/>
<reference evidence="1 2" key="1">
    <citation type="submission" date="2019-11" db="EMBL/GenBank/DDBJ databases">
        <authorList>
            <person name="Holert J."/>
        </authorList>
    </citation>
    <scope>NUCLEOTIDE SEQUENCE [LARGE SCALE GENOMIC DNA]</scope>
    <source>
        <strain evidence="1">SB11_3</strain>
    </source>
</reference>
<evidence type="ECO:0000313" key="2">
    <source>
        <dbReference type="Proteomes" id="UP000441399"/>
    </source>
</evidence>
<sequence length="159" mass="16834">MANVLFLNATVYQLAINLNNALQNQVLDTPMCLSTPVSHTRRAASSVHLMEVGVDSNAQLVGSSLSIAANPGKDIFGGNSSDNIVVVFYESSDRPCLFNIKSSVSTVLNLYLYVLGDTIAACDQSGISADITVTKLSDAEAAQLVVQMGIPSHTFTPLK</sequence>
<evidence type="ECO:0000313" key="1">
    <source>
        <dbReference type="EMBL" id="CAA0116760.1"/>
    </source>
</evidence>
<gene>
    <name evidence="1" type="ORF">OPDIPICF_01920</name>
</gene>
<keyword evidence="2" id="KW-1185">Reference proteome</keyword>
<dbReference type="AlphaFoldDB" id="A0A5S9QE93"/>
<dbReference type="OrthoDB" id="9883184at2"/>
<accession>A0A5S9QE93</accession>
<organism evidence="1 2">
    <name type="scientific">BD1-7 clade bacterium</name>
    <dbReference type="NCBI Taxonomy" id="2029982"/>
    <lineage>
        <taxon>Bacteria</taxon>
        <taxon>Pseudomonadati</taxon>
        <taxon>Pseudomonadota</taxon>
        <taxon>Gammaproteobacteria</taxon>
        <taxon>Cellvibrionales</taxon>
        <taxon>Spongiibacteraceae</taxon>
        <taxon>BD1-7 clade</taxon>
    </lineage>
</organism>
<protein>
    <submittedName>
        <fullName evidence="1">Uncharacterized protein</fullName>
    </submittedName>
</protein>
<dbReference type="Proteomes" id="UP000441399">
    <property type="component" value="Unassembled WGS sequence"/>
</dbReference>
<dbReference type="EMBL" id="CACSIO010000023">
    <property type="protein sequence ID" value="CAA0116760.1"/>
    <property type="molecule type" value="Genomic_DNA"/>
</dbReference>